<name>A0ABS2TDD3_9ACTO</name>
<gene>
    <name evidence="1" type="ORF">JVW63_01170</name>
</gene>
<evidence type="ECO:0000313" key="2">
    <source>
        <dbReference type="Proteomes" id="UP000705983"/>
    </source>
</evidence>
<dbReference type="EMBL" id="JAFFJS010000001">
    <property type="protein sequence ID" value="MBM9432322.1"/>
    <property type="molecule type" value="Genomic_DNA"/>
</dbReference>
<accession>A0ABS2TDD3</accession>
<comment type="caution">
    <text evidence="1">The sequence shown here is derived from an EMBL/GenBank/DDBJ whole genome shotgun (WGS) entry which is preliminary data.</text>
</comment>
<reference evidence="2" key="1">
    <citation type="submission" date="2021-02" db="EMBL/GenBank/DDBJ databases">
        <title>Leucobacter sp. CX169.</title>
        <authorList>
            <person name="Cheng Y."/>
        </authorList>
    </citation>
    <scope>NUCLEOTIDE SEQUENCE [LARGE SCALE GENOMIC DNA]</scope>
    <source>
        <strain evidence="2">JY899</strain>
    </source>
</reference>
<organism evidence="1 2">
    <name type="scientific">Flaviflexus equikiangi</name>
    <dbReference type="NCBI Taxonomy" id="2758573"/>
    <lineage>
        <taxon>Bacteria</taxon>
        <taxon>Bacillati</taxon>
        <taxon>Actinomycetota</taxon>
        <taxon>Actinomycetes</taxon>
        <taxon>Actinomycetales</taxon>
        <taxon>Actinomycetaceae</taxon>
        <taxon>Flaviflexus</taxon>
    </lineage>
</organism>
<evidence type="ECO:0000313" key="1">
    <source>
        <dbReference type="EMBL" id="MBM9432322.1"/>
    </source>
</evidence>
<keyword evidence="2" id="KW-1185">Reference proteome</keyword>
<sequence>MTGSGVMNVNNMGAAPVYAGALQLAHTASTVTVYITTTDHRRWVGPIAAAIYDRALTDREARAVARHLAHYLH</sequence>
<dbReference type="RefSeq" id="WP_187995897.1">
    <property type="nucleotide sequence ID" value="NZ_JACEXG010000001.1"/>
</dbReference>
<protein>
    <submittedName>
        <fullName evidence="1">Uncharacterized protein</fullName>
    </submittedName>
</protein>
<dbReference type="Proteomes" id="UP000705983">
    <property type="component" value="Unassembled WGS sequence"/>
</dbReference>
<proteinExistence type="predicted"/>